<name>A0ABQ3Z5T8_9ACTN</name>
<dbReference type="Proteomes" id="UP000637628">
    <property type="component" value="Unassembled WGS sequence"/>
</dbReference>
<gene>
    <name evidence="9" type="ORF">Adu01nite_65360</name>
</gene>
<dbReference type="Pfam" id="PF17957">
    <property type="entry name" value="Big_7"/>
    <property type="match status" value="3"/>
</dbReference>
<dbReference type="Gene3D" id="2.60.40.10">
    <property type="entry name" value="Immunoglobulins"/>
    <property type="match status" value="5"/>
</dbReference>
<evidence type="ECO:0000313" key="10">
    <source>
        <dbReference type="Proteomes" id="UP000637628"/>
    </source>
</evidence>
<dbReference type="Pfam" id="PF22148">
    <property type="entry name" value="Fervidolysin_NPro-like"/>
    <property type="match status" value="1"/>
</dbReference>
<keyword evidence="10" id="KW-1185">Reference proteome</keyword>
<feature type="domain" description="Peptidase S8/S53" evidence="7">
    <location>
        <begin position="153"/>
        <end position="387"/>
    </location>
</feature>
<dbReference type="PROSITE" id="PS51892">
    <property type="entry name" value="SUBTILASE"/>
    <property type="match status" value="1"/>
</dbReference>
<evidence type="ECO:0000256" key="1">
    <source>
        <dbReference type="ARBA" id="ARBA00011073"/>
    </source>
</evidence>
<feature type="active site" description="Charge relay system" evidence="5">
    <location>
        <position position="351"/>
    </location>
</feature>
<evidence type="ECO:0000259" key="8">
    <source>
        <dbReference type="Pfam" id="PF22148"/>
    </source>
</evidence>
<comment type="caution">
    <text evidence="9">The sequence shown here is derived from an EMBL/GenBank/DDBJ whole genome shotgun (WGS) entry which is preliminary data.</text>
</comment>
<evidence type="ECO:0000256" key="6">
    <source>
        <dbReference type="SAM" id="SignalP"/>
    </source>
</evidence>
<feature type="active site" description="Charge relay system" evidence="5">
    <location>
        <position position="194"/>
    </location>
</feature>
<dbReference type="PROSITE" id="PS00137">
    <property type="entry name" value="SUBTILASE_HIS"/>
    <property type="match status" value="1"/>
</dbReference>
<protein>
    <recommendedName>
        <fullName evidence="11">Peptidase S8/S53 domain-containing protein</fullName>
    </recommendedName>
</protein>
<feature type="signal peptide" evidence="6">
    <location>
        <begin position="1"/>
        <end position="41"/>
    </location>
</feature>
<organism evidence="9 10">
    <name type="scientific">Paractinoplanes durhamensis</name>
    <dbReference type="NCBI Taxonomy" id="113563"/>
    <lineage>
        <taxon>Bacteria</taxon>
        <taxon>Bacillati</taxon>
        <taxon>Actinomycetota</taxon>
        <taxon>Actinomycetes</taxon>
        <taxon>Micromonosporales</taxon>
        <taxon>Micromonosporaceae</taxon>
        <taxon>Paractinoplanes</taxon>
    </lineage>
</organism>
<dbReference type="EMBL" id="BOML01000052">
    <property type="protein sequence ID" value="GIE05186.1"/>
    <property type="molecule type" value="Genomic_DNA"/>
</dbReference>
<dbReference type="Pfam" id="PF00082">
    <property type="entry name" value="Peptidase_S8"/>
    <property type="match status" value="1"/>
</dbReference>
<accession>A0ABQ3Z5T8</accession>
<dbReference type="InterPro" id="IPR013783">
    <property type="entry name" value="Ig-like_fold"/>
</dbReference>
<dbReference type="PRINTS" id="PR00723">
    <property type="entry name" value="SUBTILISIN"/>
</dbReference>
<keyword evidence="4 5" id="KW-0720">Serine protease</keyword>
<evidence type="ECO:0008006" key="11">
    <source>
        <dbReference type="Google" id="ProtNLM"/>
    </source>
</evidence>
<feature type="domain" description="Fervidolysin-like N-terminal prodomain" evidence="8">
    <location>
        <begin position="52"/>
        <end position="118"/>
    </location>
</feature>
<evidence type="ECO:0000256" key="3">
    <source>
        <dbReference type="ARBA" id="ARBA00022801"/>
    </source>
</evidence>
<dbReference type="PROSITE" id="PS00138">
    <property type="entry name" value="SUBTILASE_SER"/>
    <property type="match status" value="1"/>
</dbReference>
<comment type="similarity">
    <text evidence="1 5">Belongs to the peptidase S8 family.</text>
</comment>
<dbReference type="SUPFAM" id="SSF52743">
    <property type="entry name" value="Subtilisin-like"/>
    <property type="match status" value="1"/>
</dbReference>
<dbReference type="PANTHER" id="PTHR43806">
    <property type="entry name" value="PEPTIDASE S8"/>
    <property type="match status" value="1"/>
</dbReference>
<dbReference type="InterPro" id="IPR023828">
    <property type="entry name" value="Peptidase_S8_Ser-AS"/>
</dbReference>
<evidence type="ECO:0000256" key="2">
    <source>
        <dbReference type="ARBA" id="ARBA00022670"/>
    </source>
</evidence>
<dbReference type="PANTHER" id="PTHR43806:SF11">
    <property type="entry name" value="CEREVISIN-RELATED"/>
    <property type="match status" value="1"/>
</dbReference>
<evidence type="ECO:0000256" key="5">
    <source>
        <dbReference type="PROSITE-ProRule" id="PRU01240"/>
    </source>
</evidence>
<keyword evidence="6" id="KW-0732">Signal</keyword>
<evidence type="ECO:0000313" key="9">
    <source>
        <dbReference type="EMBL" id="GIE05186.1"/>
    </source>
</evidence>
<proteinExistence type="inferred from homology"/>
<dbReference type="InterPro" id="IPR022398">
    <property type="entry name" value="Peptidase_S8_His-AS"/>
</dbReference>
<evidence type="ECO:0000259" key="7">
    <source>
        <dbReference type="Pfam" id="PF00082"/>
    </source>
</evidence>
<dbReference type="InterPro" id="IPR015500">
    <property type="entry name" value="Peptidase_S8_subtilisin-rel"/>
</dbReference>
<dbReference type="Gene3D" id="3.40.50.200">
    <property type="entry name" value="Peptidase S8/S53 domain"/>
    <property type="match status" value="1"/>
</dbReference>
<feature type="chain" id="PRO_5047050021" description="Peptidase S8/S53 domain-containing protein" evidence="6">
    <location>
        <begin position="42"/>
        <end position="949"/>
    </location>
</feature>
<keyword evidence="3 5" id="KW-0378">Hydrolase</keyword>
<reference evidence="9 10" key="1">
    <citation type="submission" date="2021-01" db="EMBL/GenBank/DDBJ databases">
        <title>Whole genome shotgun sequence of Actinoplanes durhamensis NBRC 14914.</title>
        <authorList>
            <person name="Komaki H."/>
            <person name="Tamura T."/>
        </authorList>
    </citation>
    <scope>NUCLEOTIDE SEQUENCE [LARGE SCALE GENOMIC DNA]</scope>
    <source>
        <strain evidence="9 10">NBRC 14914</strain>
    </source>
</reference>
<sequence>MSNPTGPPMFPAVKYRLPAAATAVIAAASLGLSATATPVLAATKTSTSTATELIIGLRSAAQATATVRKLDADPDVRVLASDAAPELKAVTVAVPADQAADAMAELRANPDVAYVEPNAVVQADVISPNDPLYSKQWGLTTAKVPPAWNVTTGSSVVVAVVDTGVTSVSDIAGRVLSGYDFVNNDADPSDDEGHGTMVSSVIAATGNNATGGAGVCWKCQILPVKVLGADGSGTHDNIAKGIVYAVDHGAQIINMSLGGAQDSQLLETAVTYADDHGVVVIASAGNDGSTTRAYPAAIATTIAVAGSTQTDGRYSWSNYNSSADQWVDLAAPGSNIAEDQTGGFYSFDGTSSAAPVVSGVAALALSANPAATAAEVRSALESSADAVGSWVANGRVDAEGTIAAISDNTQQQPLVISDVAVSPKSPVKGTVTVTPTVTSNGGTVKSVKMAVTMPLGKTINVTAARAPWTMAFSSIGSTGTATIVVTASDTAGNTTTASTAVTVDNTPPSATVTMPSYVTGVTPITLDAPSDDTARMEVYVRGVKVGEVTTDPWTYEWDTTAVSGSASLKIVVTDVAGNSTTVARSTVVDNAGPKLTWNGPNIGAKTALRGTVEIKAGATDGTGVAAVDVLDADGNVLGTDTASPYSIAIDTTQFSGATTLTLRATDKLGLISTLDKTLLLDNLAPVVGAVSTSPVAPARGLIAITPDITDDTGIKTAKVVLALPTGRSVQLTATAAPYTVKWVSTGITGEISATVTATDFAGNVTTATSSFAVDNTAPSALWTLPTYVNGTQTIALTSPSDDTASMELLVKGKSVAQTTSAPWSIDWDTTGLTGAVGLSIKTTDTAGNSFSVAKTVIVDYAGPRLAVTSNAKIAAAANTQIKLSVSDLAGIASVEMVDANGQTLATSGTGPYTLTVDTSAMAKGNVTWTVTATDKLGNATTIQKTFTIA</sequence>
<dbReference type="InterPro" id="IPR054399">
    <property type="entry name" value="Fervidolysin-like_N_prodom"/>
</dbReference>
<feature type="active site" description="Charge relay system" evidence="5">
    <location>
        <position position="162"/>
    </location>
</feature>
<dbReference type="InterPro" id="IPR036852">
    <property type="entry name" value="Peptidase_S8/S53_dom_sf"/>
</dbReference>
<dbReference type="InterPro" id="IPR000209">
    <property type="entry name" value="Peptidase_S8/S53_dom"/>
</dbReference>
<dbReference type="InterPro" id="IPR050131">
    <property type="entry name" value="Peptidase_S8_subtilisin-like"/>
</dbReference>
<evidence type="ECO:0000256" key="4">
    <source>
        <dbReference type="ARBA" id="ARBA00022825"/>
    </source>
</evidence>
<keyword evidence="2 5" id="KW-0645">Protease</keyword>